<feature type="binding site" evidence="10">
    <location>
        <position position="255"/>
    </location>
    <ligand>
        <name>Mg(2+)</name>
        <dbReference type="ChEBI" id="CHEBI:18420"/>
    </ligand>
</feature>
<name>A0A8J3AVQ4_9BACI</name>
<dbReference type="InterPro" id="IPR018948">
    <property type="entry name" value="GTP-bd_TrmE_N"/>
</dbReference>
<evidence type="ECO:0000256" key="3">
    <source>
        <dbReference type="ARBA" id="ARBA00022694"/>
    </source>
</evidence>
<feature type="binding site" evidence="10">
    <location>
        <begin position="249"/>
        <end position="255"/>
    </location>
    <ligand>
        <name>GTP</name>
        <dbReference type="ChEBI" id="CHEBI:37565"/>
    </ligand>
</feature>
<evidence type="ECO:0000256" key="1">
    <source>
        <dbReference type="ARBA" id="ARBA00011043"/>
    </source>
</evidence>
<evidence type="ECO:0000256" key="11">
    <source>
        <dbReference type="RuleBase" id="RU003313"/>
    </source>
</evidence>
<dbReference type="RefSeq" id="WP_088001656.1">
    <property type="nucleotide sequence ID" value="NZ_BMHB01000002.1"/>
</dbReference>
<evidence type="ECO:0000313" key="13">
    <source>
        <dbReference type="EMBL" id="GGI17088.1"/>
    </source>
</evidence>
<dbReference type="NCBIfam" id="TIGR00450">
    <property type="entry name" value="mnmE_trmE_thdF"/>
    <property type="match status" value="1"/>
</dbReference>
<dbReference type="Pfam" id="PF01926">
    <property type="entry name" value="MMR_HSR1"/>
    <property type="match status" value="1"/>
</dbReference>
<feature type="binding site" evidence="10">
    <location>
        <position position="254"/>
    </location>
    <ligand>
        <name>K(+)</name>
        <dbReference type="ChEBI" id="CHEBI:29103"/>
    </ligand>
</feature>
<evidence type="ECO:0000256" key="2">
    <source>
        <dbReference type="ARBA" id="ARBA00022490"/>
    </source>
</evidence>
<feature type="binding site" evidence="10">
    <location>
        <position position="84"/>
    </location>
    <ligand>
        <name>(6S)-5-formyl-5,6,7,8-tetrahydrofolate</name>
        <dbReference type="ChEBI" id="CHEBI:57457"/>
    </ligand>
</feature>
<evidence type="ECO:0000256" key="7">
    <source>
        <dbReference type="ARBA" id="ARBA00022842"/>
    </source>
</evidence>
<dbReference type="FunFam" id="3.30.1360.120:FF:000003">
    <property type="entry name" value="tRNA modification GTPase MnmE"/>
    <property type="match status" value="1"/>
</dbReference>
<dbReference type="EC" id="3.6.-.-" evidence="10"/>
<dbReference type="Proteomes" id="UP000626244">
    <property type="component" value="Unassembled WGS sequence"/>
</dbReference>
<evidence type="ECO:0000256" key="4">
    <source>
        <dbReference type="ARBA" id="ARBA00022723"/>
    </source>
</evidence>
<feature type="binding site" evidence="10">
    <location>
        <position position="234"/>
    </location>
    <ligand>
        <name>Mg(2+)</name>
        <dbReference type="ChEBI" id="CHEBI:18420"/>
    </ligand>
</feature>
<dbReference type="CDD" id="cd04164">
    <property type="entry name" value="trmE"/>
    <property type="match status" value="1"/>
</dbReference>
<gene>
    <name evidence="10 13" type="primary">mnmE</name>
    <name evidence="10" type="synonym">trmE</name>
    <name evidence="13" type="ORF">GCM10007380_36210</name>
</gene>
<dbReference type="OrthoDB" id="9805918at2"/>
<dbReference type="GO" id="GO:0046872">
    <property type="term" value="F:metal ion binding"/>
    <property type="evidence" value="ECO:0007669"/>
    <property type="project" value="UniProtKB-KW"/>
</dbReference>
<dbReference type="InterPro" id="IPR027417">
    <property type="entry name" value="P-loop_NTPase"/>
</dbReference>
<comment type="caution">
    <text evidence="13">The sequence shown here is derived from an EMBL/GenBank/DDBJ whole genome shotgun (WGS) entry which is preliminary data.</text>
</comment>
<keyword evidence="4 10" id="KW-0479">Metal-binding</keyword>
<evidence type="ECO:0000256" key="6">
    <source>
        <dbReference type="ARBA" id="ARBA00022801"/>
    </source>
</evidence>
<feature type="binding site" evidence="10">
    <location>
        <position position="249"/>
    </location>
    <ligand>
        <name>K(+)</name>
        <dbReference type="ChEBI" id="CHEBI:29103"/>
    </ligand>
</feature>
<evidence type="ECO:0000313" key="14">
    <source>
        <dbReference type="Proteomes" id="UP000626244"/>
    </source>
</evidence>
<dbReference type="InterPro" id="IPR031168">
    <property type="entry name" value="G_TrmE"/>
</dbReference>
<dbReference type="NCBIfam" id="NF003661">
    <property type="entry name" value="PRK05291.1-3"/>
    <property type="match status" value="1"/>
</dbReference>
<keyword evidence="3 10" id="KW-0819">tRNA processing</keyword>
<dbReference type="Gene3D" id="3.40.50.300">
    <property type="entry name" value="P-loop containing nucleotide triphosphate hydrolases"/>
    <property type="match status" value="1"/>
</dbReference>
<keyword evidence="2 10" id="KW-0963">Cytoplasm</keyword>
<dbReference type="GO" id="GO:0003924">
    <property type="term" value="F:GTPase activity"/>
    <property type="evidence" value="ECO:0007669"/>
    <property type="project" value="UniProtKB-UniRule"/>
</dbReference>
<keyword evidence="5 10" id="KW-0547">Nucleotide-binding</keyword>
<dbReference type="GO" id="GO:0005829">
    <property type="term" value="C:cytosol"/>
    <property type="evidence" value="ECO:0007669"/>
    <property type="project" value="TreeGrafter"/>
</dbReference>
<feature type="domain" description="TrmE-type G" evidence="12">
    <location>
        <begin position="220"/>
        <end position="379"/>
    </location>
</feature>
<dbReference type="PRINTS" id="PR00449">
    <property type="entry name" value="RASTRNSFRMNG"/>
</dbReference>
<proteinExistence type="inferred from homology"/>
<dbReference type="Gene3D" id="3.30.1360.120">
    <property type="entry name" value="Probable tRNA modification gtpase trme, domain 1"/>
    <property type="match status" value="1"/>
</dbReference>
<dbReference type="InterPro" id="IPR004520">
    <property type="entry name" value="GTPase_MnmE"/>
</dbReference>
<comment type="cofactor">
    <cofactor evidence="10">
        <name>K(+)</name>
        <dbReference type="ChEBI" id="CHEBI:29103"/>
    </cofactor>
    <text evidence="10">Binds 1 potassium ion per subunit.</text>
</comment>
<dbReference type="SUPFAM" id="SSF116878">
    <property type="entry name" value="TrmE connector domain"/>
    <property type="match status" value="1"/>
</dbReference>
<evidence type="ECO:0000259" key="12">
    <source>
        <dbReference type="PROSITE" id="PS51709"/>
    </source>
</evidence>
<evidence type="ECO:0000256" key="9">
    <source>
        <dbReference type="ARBA" id="ARBA00023134"/>
    </source>
</evidence>
<keyword evidence="7 10" id="KW-0460">Magnesium</keyword>
<feature type="binding site" evidence="10">
    <location>
        <position position="251"/>
    </location>
    <ligand>
        <name>K(+)</name>
        <dbReference type="ChEBI" id="CHEBI:29103"/>
    </ligand>
</feature>
<keyword evidence="9 10" id="KW-0342">GTP-binding</keyword>
<dbReference type="SUPFAM" id="SSF52540">
    <property type="entry name" value="P-loop containing nucleoside triphosphate hydrolases"/>
    <property type="match status" value="1"/>
</dbReference>
<evidence type="ECO:0000256" key="5">
    <source>
        <dbReference type="ARBA" id="ARBA00022741"/>
    </source>
</evidence>
<accession>A0A8J3AVQ4</accession>
<comment type="similarity">
    <text evidence="1 10 11">Belongs to the TRAFAC class TrmE-Era-EngA-EngB-Septin-like GTPase superfamily. TrmE GTPase family.</text>
</comment>
<feature type="binding site" evidence="10">
    <location>
        <position position="123"/>
    </location>
    <ligand>
        <name>(6S)-5-formyl-5,6,7,8-tetrahydrofolate</name>
        <dbReference type="ChEBI" id="CHEBI:57457"/>
    </ligand>
</feature>
<dbReference type="PANTHER" id="PTHR42714:SF2">
    <property type="entry name" value="TRNA MODIFICATION GTPASE GTPBP3, MITOCHONDRIAL"/>
    <property type="match status" value="1"/>
</dbReference>
<protein>
    <recommendedName>
        <fullName evidence="10">tRNA modification GTPase MnmE</fullName>
        <ecNumber evidence="10">3.6.-.-</ecNumber>
    </recommendedName>
</protein>
<keyword evidence="14" id="KW-1185">Reference proteome</keyword>
<dbReference type="InterPro" id="IPR025867">
    <property type="entry name" value="MnmE_helical"/>
</dbReference>
<feature type="binding site" evidence="10">
    <location>
        <position position="230"/>
    </location>
    <ligand>
        <name>K(+)</name>
        <dbReference type="ChEBI" id="CHEBI:29103"/>
    </ligand>
</feature>
<dbReference type="EMBL" id="BMHB01000002">
    <property type="protein sequence ID" value="GGI17088.1"/>
    <property type="molecule type" value="Genomic_DNA"/>
</dbReference>
<dbReference type="Pfam" id="PF12631">
    <property type="entry name" value="MnmE_helical"/>
    <property type="match status" value="1"/>
</dbReference>
<evidence type="ECO:0000256" key="8">
    <source>
        <dbReference type="ARBA" id="ARBA00022958"/>
    </source>
</evidence>
<feature type="binding site" evidence="10">
    <location>
        <begin position="230"/>
        <end position="235"/>
    </location>
    <ligand>
        <name>GTP</name>
        <dbReference type="ChEBI" id="CHEBI:37565"/>
    </ligand>
</feature>
<dbReference type="PANTHER" id="PTHR42714">
    <property type="entry name" value="TRNA MODIFICATION GTPASE GTPBP3"/>
    <property type="match status" value="1"/>
</dbReference>
<dbReference type="InterPro" id="IPR005225">
    <property type="entry name" value="Small_GTP-bd"/>
</dbReference>
<feature type="binding site" evidence="10">
    <location>
        <position position="22"/>
    </location>
    <ligand>
        <name>(6S)-5-formyl-5,6,7,8-tetrahydrofolate</name>
        <dbReference type="ChEBI" id="CHEBI:57457"/>
    </ligand>
</feature>
<comment type="caution">
    <text evidence="10">Lacks conserved residue(s) required for the propagation of feature annotation.</text>
</comment>
<dbReference type="GO" id="GO:0005525">
    <property type="term" value="F:GTP binding"/>
    <property type="evidence" value="ECO:0007669"/>
    <property type="project" value="UniProtKB-UniRule"/>
</dbReference>
<comment type="subcellular location">
    <subcellularLocation>
        <location evidence="10">Cytoplasm</location>
    </subcellularLocation>
</comment>
<organism evidence="13 14">
    <name type="scientific">Gottfriedia solisilvae</name>
    <dbReference type="NCBI Taxonomy" id="1516104"/>
    <lineage>
        <taxon>Bacteria</taxon>
        <taxon>Bacillati</taxon>
        <taxon>Bacillota</taxon>
        <taxon>Bacilli</taxon>
        <taxon>Bacillales</taxon>
        <taxon>Bacillaceae</taxon>
        <taxon>Gottfriedia</taxon>
    </lineage>
</organism>
<dbReference type="FunFam" id="3.40.50.300:FF:000494">
    <property type="entry name" value="tRNA modification GTPase MnmE"/>
    <property type="match status" value="1"/>
</dbReference>
<dbReference type="GO" id="GO:0042802">
    <property type="term" value="F:identical protein binding"/>
    <property type="evidence" value="ECO:0007669"/>
    <property type="project" value="UniProtKB-ARBA"/>
</dbReference>
<comment type="subunit">
    <text evidence="10">Homodimer. Heterotetramer of two MnmE and two MnmG subunits.</text>
</comment>
<dbReference type="GO" id="GO:0002098">
    <property type="term" value="P:tRNA wobble uridine modification"/>
    <property type="evidence" value="ECO:0007669"/>
    <property type="project" value="TreeGrafter"/>
</dbReference>
<feature type="binding site" evidence="10">
    <location>
        <begin position="274"/>
        <end position="277"/>
    </location>
    <ligand>
        <name>GTP</name>
        <dbReference type="ChEBI" id="CHEBI:37565"/>
    </ligand>
</feature>
<dbReference type="Pfam" id="PF10396">
    <property type="entry name" value="TrmE_N"/>
    <property type="match status" value="1"/>
</dbReference>
<dbReference type="PROSITE" id="PS51709">
    <property type="entry name" value="G_TRME"/>
    <property type="match status" value="1"/>
</dbReference>
<reference evidence="14" key="1">
    <citation type="journal article" date="2019" name="Int. J. Syst. Evol. Microbiol.">
        <title>The Global Catalogue of Microorganisms (GCM) 10K type strain sequencing project: providing services to taxonomists for standard genome sequencing and annotation.</title>
        <authorList>
            <consortium name="The Broad Institute Genomics Platform"/>
            <consortium name="The Broad Institute Genome Sequencing Center for Infectious Disease"/>
            <person name="Wu L."/>
            <person name="Ma J."/>
        </authorList>
    </citation>
    <scope>NUCLEOTIDE SEQUENCE [LARGE SCALE GENOMIC DNA]</scope>
    <source>
        <strain evidence="14">CGMCC 1.14993</strain>
    </source>
</reference>
<dbReference type="InterPro" id="IPR027368">
    <property type="entry name" value="MnmE_dom2"/>
</dbReference>
<dbReference type="Gene3D" id="1.20.120.430">
    <property type="entry name" value="tRNA modification GTPase MnmE domain 2"/>
    <property type="match status" value="1"/>
</dbReference>
<dbReference type="GO" id="GO:0030488">
    <property type="term" value="P:tRNA methylation"/>
    <property type="evidence" value="ECO:0007669"/>
    <property type="project" value="TreeGrafter"/>
</dbReference>
<evidence type="ECO:0000256" key="10">
    <source>
        <dbReference type="HAMAP-Rule" id="MF_00379"/>
    </source>
</evidence>
<dbReference type="HAMAP" id="MF_00379">
    <property type="entry name" value="GTPase_MnmE"/>
    <property type="match status" value="1"/>
</dbReference>
<feature type="binding site" evidence="10">
    <location>
        <position position="458"/>
    </location>
    <ligand>
        <name>(6S)-5-formyl-5,6,7,8-tetrahydrofolate</name>
        <dbReference type="ChEBI" id="CHEBI:57457"/>
    </ligand>
</feature>
<dbReference type="AlphaFoldDB" id="A0A8J3AVQ4"/>
<keyword evidence="8 10" id="KW-0630">Potassium</keyword>
<keyword evidence="6 10" id="KW-0378">Hydrolase</keyword>
<dbReference type="CDD" id="cd14858">
    <property type="entry name" value="TrmE_N"/>
    <property type="match status" value="1"/>
</dbReference>
<dbReference type="NCBIfam" id="TIGR00231">
    <property type="entry name" value="small_GTP"/>
    <property type="match status" value="1"/>
</dbReference>
<comment type="function">
    <text evidence="10">Exhibits a very high intrinsic GTPase hydrolysis rate. Involved in the addition of a carboxymethylaminomethyl (cmnm) group at the wobble position (U34) of certain tRNAs, forming tRNA-cmnm(5)s(2)U34.</text>
</comment>
<sequence>MEFDTITAISTPKGEGAIAIVRLSGDQAVQIANKLFKEKDLNIVDSHTIHYGHLVDPSTETIVEEVMVSVLRAPKTFTREDVVEINCHGGIYSVNKVLELVLSSGARLAEPGEFTKRAFLNGRIDLSQAEAVMDLIRSKTDRAMAIAMNQVEGRLSKMVSGLRQTLLEILAHIEVNIDYPEYDDVEEMTNTVLIEKAKTVQNEIQRLLETSKQGKILREGLSTVIIGRPNVGKSSLLNTLVQESKAIVTDIPGTTRDVIEEYVNVKGVPLRLIDTAGIRETKDVVEAIGVERSKKVLNLADLVLFVLNNNEQLTEEDRVLYNQMSGKDVIVIINKTDLPQNLDIEEVKQLVGNATIVTTSLKEEQGIEDLEKAIADLYFEGQIESQDLTYLSNARHIALLKQAESTINDATEAMRNGMPIDLVQIDLTRAWELLGEIIGDTVQESLINQLFSQFCLGK</sequence>
<dbReference type="InterPro" id="IPR027266">
    <property type="entry name" value="TrmE/GcvT-like"/>
</dbReference>
<dbReference type="InterPro" id="IPR006073">
    <property type="entry name" value="GTP-bd"/>
</dbReference>